<dbReference type="InterPro" id="IPR036291">
    <property type="entry name" value="NAD(P)-bd_dom_sf"/>
</dbReference>
<evidence type="ECO:0000256" key="4">
    <source>
        <dbReference type="ARBA" id="ARBA00023002"/>
    </source>
</evidence>
<proteinExistence type="inferred from homology"/>
<keyword evidence="4" id="KW-0560">Oxidoreductase</keyword>
<comment type="similarity">
    <text evidence="2">Belongs to the short-chain dehydrogenases/reductases (SDR) family.</text>
</comment>
<dbReference type="AlphaFoldDB" id="A0A7I7RML4"/>
<dbReference type="CDD" id="cd05233">
    <property type="entry name" value="SDR_c"/>
    <property type="match status" value="1"/>
</dbReference>
<protein>
    <recommendedName>
        <fullName evidence="5">3-oxoacyl-[acyl-carrier-protein] reductase MabA</fullName>
    </recommendedName>
</protein>
<keyword evidence="3" id="KW-0134">Cell wall</keyword>
<dbReference type="PRINTS" id="PR00080">
    <property type="entry name" value="SDRFAMILY"/>
</dbReference>
<keyword evidence="3" id="KW-0964">Secreted</keyword>
<accession>A0A7I7RML4</accession>
<dbReference type="PANTHER" id="PTHR42879:SF2">
    <property type="entry name" value="3-OXOACYL-[ACYL-CARRIER-PROTEIN] REDUCTASE FABG"/>
    <property type="match status" value="1"/>
</dbReference>
<reference evidence="7 8" key="1">
    <citation type="journal article" date="2019" name="Emerg. Microbes Infect.">
        <title>Comprehensive subspecies identification of 175 nontuberculous mycobacteria species based on 7547 genomic profiles.</title>
        <authorList>
            <person name="Matsumoto Y."/>
            <person name="Kinjo T."/>
            <person name="Motooka D."/>
            <person name="Nabeya D."/>
            <person name="Jung N."/>
            <person name="Uechi K."/>
            <person name="Horii T."/>
            <person name="Iida T."/>
            <person name="Fujita J."/>
            <person name="Nakamura S."/>
        </authorList>
    </citation>
    <scope>NUCLEOTIDE SEQUENCE [LARGE SCALE GENOMIC DNA]</scope>
    <source>
        <strain evidence="7 8">JCM 18439</strain>
    </source>
</reference>
<organism evidence="7 8">
    <name type="scientific">Mycolicibacterium celeriflavum</name>
    <name type="common">Mycobacterium celeriflavum</name>
    <dbReference type="NCBI Taxonomy" id="1249101"/>
    <lineage>
        <taxon>Bacteria</taxon>
        <taxon>Bacillati</taxon>
        <taxon>Actinomycetota</taxon>
        <taxon>Actinomycetes</taxon>
        <taxon>Mycobacteriales</taxon>
        <taxon>Mycobacteriaceae</taxon>
        <taxon>Mycolicibacterium</taxon>
    </lineage>
</organism>
<dbReference type="InterPro" id="IPR050259">
    <property type="entry name" value="SDR"/>
</dbReference>
<name>A0A7I7RML4_MYCCF</name>
<comment type="catalytic activity">
    <reaction evidence="6">
        <text>a (3R)-hydroxyacyl-[ACP] + NADP(+) = a 3-oxoacyl-[ACP] + NADPH + H(+)</text>
        <dbReference type="Rhea" id="RHEA:17397"/>
        <dbReference type="Rhea" id="RHEA-COMP:9916"/>
        <dbReference type="Rhea" id="RHEA-COMP:9945"/>
        <dbReference type="ChEBI" id="CHEBI:15378"/>
        <dbReference type="ChEBI" id="CHEBI:57783"/>
        <dbReference type="ChEBI" id="CHEBI:58349"/>
        <dbReference type="ChEBI" id="CHEBI:78776"/>
        <dbReference type="ChEBI" id="CHEBI:78827"/>
        <dbReference type="EC" id="1.1.1.100"/>
    </reaction>
    <physiologicalReaction direction="right-to-left" evidence="6">
        <dbReference type="Rhea" id="RHEA:17399"/>
    </physiologicalReaction>
</comment>
<gene>
    <name evidence="7" type="ORF">MCEL_41370</name>
</gene>
<dbReference type="EMBL" id="AP022591">
    <property type="protein sequence ID" value="BBY45842.1"/>
    <property type="molecule type" value="Genomic_DNA"/>
</dbReference>
<evidence type="ECO:0000313" key="8">
    <source>
        <dbReference type="Proteomes" id="UP000466431"/>
    </source>
</evidence>
<dbReference type="Gene3D" id="3.40.50.720">
    <property type="entry name" value="NAD(P)-binding Rossmann-like Domain"/>
    <property type="match status" value="1"/>
</dbReference>
<dbReference type="PROSITE" id="PS00061">
    <property type="entry name" value="ADH_SHORT"/>
    <property type="match status" value="1"/>
</dbReference>
<evidence type="ECO:0000256" key="2">
    <source>
        <dbReference type="ARBA" id="ARBA00006484"/>
    </source>
</evidence>
<dbReference type="InterPro" id="IPR002347">
    <property type="entry name" value="SDR_fam"/>
</dbReference>
<keyword evidence="8" id="KW-1185">Reference proteome</keyword>
<dbReference type="SUPFAM" id="SSF51735">
    <property type="entry name" value="NAD(P)-binding Rossmann-fold domains"/>
    <property type="match status" value="1"/>
</dbReference>
<evidence type="ECO:0000256" key="3">
    <source>
        <dbReference type="ARBA" id="ARBA00022512"/>
    </source>
</evidence>
<evidence type="ECO:0000256" key="6">
    <source>
        <dbReference type="ARBA" id="ARBA00047400"/>
    </source>
</evidence>
<sequence>MTADARSEMVQVAIVTGASSGIGFGCATKLAEAGMAIVGTGRDEDRLSALEKAIGDHDRVATVAVDLTADEAPQRIVQTALDRWGRVDFLINNAGVGSPKPLHETDDESLDYFLGVMLRAPFRLAREVVVHMKPGSAIINITSTFSVVGGLRGGAYSAAKGGLTSLTRHIACQYGPQGIRCNAVAPGVTVTPMVATRLEDSRFRKINTEMTPYPRLGEVNDIASTVAFLCSEGASFINGQEIVVDGGWTSTKYLSDFALNSDWVQS</sequence>
<dbReference type="GO" id="GO:0032787">
    <property type="term" value="P:monocarboxylic acid metabolic process"/>
    <property type="evidence" value="ECO:0007669"/>
    <property type="project" value="UniProtKB-ARBA"/>
</dbReference>
<dbReference type="FunFam" id="3.40.50.720:FF:000084">
    <property type="entry name" value="Short-chain dehydrogenase reductase"/>
    <property type="match status" value="1"/>
</dbReference>
<evidence type="ECO:0000256" key="5">
    <source>
        <dbReference type="ARBA" id="ARBA00040781"/>
    </source>
</evidence>
<dbReference type="PRINTS" id="PR00081">
    <property type="entry name" value="GDHRDH"/>
</dbReference>
<dbReference type="InterPro" id="IPR020904">
    <property type="entry name" value="Sc_DH/Rdtase_CS"/>
</dbReference>
<dbReference type="PROSITE" id="PS51257">
    <property type="entry name" value="PROKAR_LIPOPROTEIN"/>
    <property type="match status" value="1"/>
</dbReference>
<dbReference type="Pfam" id="PF13561">
    <property type="entry name" value="adh_short_C2"/>
    <property type="match status" value="1"/>
</dbReference>
<evidence type="ECO:0000313" key="7">
    <source>
        <dbReference type="EMBL" id="BBY45842.1"/>
    </source>
</evidence>
<evidence type="ECO:0000256" key="1">
    <source>
        <dbReference type="ARBA" id="ARBA00004191"/>
    </source>
</evidence>
<dbReference type="Proteomes" id="UP000466431">
    <property type="component" value="Chromosome"/>
</dbReference>
<dbReference type="KEGG" id="mcee:MCEL_41370"/>
<dbReference type="PANTHER" id="PTHR42879">
    <property type="entry name" value="3-OXOACYL-(ACYL-CARRIER-PROTEIN) REDUCTASE"/>
    <property type="match status" value="1"/>
</dbReference>
<dbReference type="GO" id="GO:0004316">
    <property type="term" value="F:3-oxoacyl-[acyl-carrier-protein] reductase (NADPH) activity"/>
    <property type="evidence" value="ECO:0007669"/>
    <property type="project" value="UniProtKB-EC"/>
</dbReference>
<comment type="subcellular location">
    <subcellularLocation>
        <location evidence="1">Secreted</location>
        <location evidence="1">Cell wall</location>
    </subcellularLocation>
</comment>